<dbReference type="EMBL" id="QRBI01000116">
    <property type="protein sequence ID" value="RMC09245.1"/>
    <property type="molecule type" value="Genomic_DNA"/>
</dbReference>
<accession>A0A3M0K812</accession>
<keyword evidence="2" id="KW-1185">Reference proteome</keyword>
<gene>
    <name evidence="1" type="ORF">DUI87_14253</name>
</gene>
<dbReference type="Proteomes" id="UP000269221">
    <property type="component" value="Unassembled WGS sequence"/>
</dbReference>
<protein>
    <submittedName>
        <fullName evidence="1">Uncharacterized protein</fullName>
    </submittedName>
</protein>
<evidence type="ECO:0000313" key="2">
    <source>
        <dbReference type="Proteomes" id="UP000269221"/>
    </source>
</evidence>
<organism evidence="1 2">
    <name type="scientific">Hirundo rustica rustica</name>
    <dbReference type="NCBI Taxonomy" id="333673"/>
    <lineage>
        <taxon>Eukaryota</taxon>
        <taxon>Metazoa</taxon>
        <taxon>Chordata</taxon>
        <taxon>Craniata</taxon>
        <taxon>Vertebrata</taxon>
        <taxon>Euteleostomi</taxon>
        <taxon>Archelosauria</taxon>
        <taxon>Archosauria</taxon>
        <taxon>Dinosauria</taxon>
        <taxon>Saurischia</taxon>
        <taxon>Theropoda</taxon>
        <taxon>Coelurosauria</taxon>
        <taxon>Aves</taxon>
        <taxon>Neognathae</taxon>
        <taxon>Neoaves</taxon>
        <taxon>Telluraves</taxon>
        <taxon>Australaves</taxon>
        <taxon>Passeriformes</taxon>
        <taxon>Sylvioidea</taxon>
        <taxon>Hirundinidae</taxon>
        <taxon>Hirundo</taxon>
    </lineage>
</organism>
<dbReference type="AlphaFoldDB" id="A0A3M0K812"/>
<sequence>MKASGVRPPALHVEAAAGILKRLGHARRHEAIGQRHFRATRVVSRREKMPPRGRWRPRGAYLRHGEAVKVMPSEPGCASIDQRPSRATTAELLTAAEPQPEEFSYRNPAVSGLSSDVFQNGLGTVPWLDQMTHYGPSHHD</sequence>
<reference evidence="1 2" key="1">
    <citation type="submission" date="2018-07" db="EMBL/GenBank/DDBJ databases">
        <title>A high quality draft genome assembly of the barn swallow (H. rustica rustica).</title>
        <authorList>
            <person name="Formenti G."/>
            <person name="Chiara M."/>
            <person name="Poveda L."/>
            <person name="Francoijs K.-J."/>
            <person name="Bonisoli-Alquati A."/>
            <person name="Canova L."/>
            <person name="Gianfranceschi L."/>
            <person name="Horner D.S."/>
            <person name="Saino N."/>
        </authorList>
    </citation>
    <scope>NUCLEOTIDE SEQUENCE [LARGE SCALE GENOMIC DNA]</scope>
    <source>
        <strain evidence="1">Chelidonia</strain>
        <tissue evidence="1">Blood</tissue>
    </source>
</reference>
<proteinExistence type="predicted"/>
<evidence type="ECO:0000313" key="1">
    <source>
        <dbReference type="EMBL" id="RMC09245.1"/>
    </source>
</evidence>
<comment type="caution">
    <text evidence="1">The sequence shown here is derived from an EMBL/GenBank/DDBJ whole genome shotgun (WGS) entry which is preliminary data.</text>
</comment>
<name>A0A3M0K812_HIRRU</name>